<dbReference type="Pfam" id="PF13572">
    <property type="entry name" value="DUF4134"/>
    <property type="match status" value="1"/>
</dbReference>
<accession>A0A317ELK2</accession>
<dbReference type="Proteomes" id="UP000245379">
    <property type="component" value="Unassembled WGS sequence"/>
</dbReference>
<dbReference type="RefSeq" id="WP_109927419.1">
    <property type="nucleotide sequence ID" value="NZ_QGNZ01000006.1"/>
</dbReference>
<comment type="caution">
    <text evidence="3">The sequence shown here is derived from an EMBL/GenBank/DDBJ whole genome shotgun (WGS) entry which is preliminary data.</text>
</comment>
<protein>
    <submittedName>
        <fullName evidence="3">Plasmid transfer protein</fullName>
    </submittedName>
</protein>
<reference evidence="3 4" key="1">
    <citation type="submission" date="2018-05" db="EMBL/GenBank/DDBJ databases">
        <title>Pedobacter paludis sp. nov., isolated from wetland soil.</title>
        <authorList>
            <person name="Zhang Y."/>
            <person name="Wang G."/>
        </authorList>
    </citation>
    <scope>NUCLEOTIDE SEQUENCE [LARGE SCALE GENOMIC DNA]</scope>
    <source>
        <strain evidence="3 4">KCTC22721</strain>
    </source>
</reference>
<keyword evidence="2" id="KW-0732">Signal</keyword>
<proteinExistence type="predicted"/>
<dbReference type="AlphaFoldDB" id="A0A317ELK2"/>
<evidence type="ECO:0000256" key="2">
    <source>
        <dbReference type="SAM" id="SignalP"/>
    </source>
</evidence>
<keyword evidence="1" id="KW-0472">Membrane</keyword>
<sequence length="106" mass="11724">MKRGKIIDHSKVVFLTAFFCALCFSAFSQPGLQEFGDATREVKRSYQALVYCCYGVGAITGIVGGVRVYTNWNTGKHHIDAQVIGWFLSCIFFQLVAVFIGALYGV</sequence>
<gene>
    <name evidence="3" type="ORF">DHW03_18875</name>
</gene>
<evidence type="ECO:0000313" key="3">
    <source>
        <dbReference type="EMBL" id="PWS25898.1"/>
    </source>
</evidence>
<feature type="transmembrane region" description="Helical" evidence="1">
    <location>
        <begin position="48"/>
        <end position="69"/>
    </location>
</feature>
<feature type="chain" id="PRO_5016384671" evidence="2">
    <location>
        <begin position="29"/>
        <end position="106"/>
    </location>
</feature>
<dbReference type="InterPro" id="IPR025408">
    <property type="entry name" value="DUF4134"/>
</dbReference>
<dbReference type="EMBL" id="QGNZ01000006">
    <property type="protein sequence ID" value="PWS25898.1"/>
    <property type="molecule type" value="Genomic_DNA"/>
</dbReference>
<keyword evidence="1" id="KW-1133">Transmembrane helix</keyword>
<keyword evidence="4" id="KW-1185">Reference proteome</keyword>
<organism evidence="3 4">
    <name type="scientific">Pedobacter yonginense</name>
    <dbReference type="NCBI Taxonomy" id="651869"/>
    <lineage>
        <taxon>Bacteria</taxon>
        <taxon>Pseudomonadati</taxon>
        <taxon>Bacteroidota</taxon>
        <taxon>Sphingobacteriia</taxon>
        <taxon>Sphingobacteriales</taxon>
        <taxon>Sphingobacteriaceae</taxon>
        <taxon>Pedobacter</taxon>
    </lineage>
</organism>
<feature type="transmembrane region" description="Helical" evidence="1">
    <location>
        <begin position="81"/>
        <end position="104"/>
    </location>
</feature>
<name>A0A317ELK2_9SPHI</name>
<evidence type="ECO:0000256" key="1">
    <source>
        <dbReference type="SAM" id="Phobius"/>
    </source>
</evidence>
<evidence type="ECO:0000313" key="4">
    <source>
        <dbReference type="Proteomes" id="UP000245379"/>
    </source>
</evidence>
<feature type="signal peptide" evidence="2">
    <location>
        <begin position="1"/>
        <end position="28"/>
    </location>
</feature>
<dbReference type="OrthoDB" id="1029065at2"/>
<keyword evidence="1" id="KW-0812">Transmembrane</keyword>